<keyword evidence="4" id="KW-0560">Oxidoreductase</keyword>
<reference evidence="10" key="1">
    <citation type="journal article" date="2015" name="Genome Announc.">
        <title>Draft genome sequence of Talaromyces cellulolyticus strain Y-94, a source of lignocellulosic biomass-degrading enzymes.</title>
        <authorList>
            <person name="Fujii T."/>
            <person name="Koike H."/>
            <person name="Sawayama S."/>
            <person name="Yano S."/>
            <person name="Inoue H."/>
        </authorList>
    </citation>
    <scope>NUCLEOTIDE SEQUENCE [LARGE SCALE GENOMIC DNA]</scope>
    <source>
        <strain evidence="10">Y-94</strain>
    </source>
</reference>
<evidence type="ECO:0000256" key="8">
    <source>
        <dbReference type="SAM" id="Phobius"/>
    </source>
</evidence>
<dbReference type="InterPro" id="IPR001128">
    <property type="entry name" value="Cyt_P450"/>
</dbReference>
<dbReference type="PANTHER" id="PTHR46300:SF2">
    <property type="entry name" value="CYTOCHROME P450 MONOOXYGENASE ALNH-RELATED"/>
    <property type="match status" value="1"/>
</dbReference>
<dbReference type="InterPro" id="IPR050364">
    <property type="entry name" value="Cytochrome_P450_fung"/>
</dbReference>
<sequence length="534" mass="60972">MVGLSSIIAVTLMSILAGLLYLLLSIGSRDSRLPPGPATVPILGNILQIPREQPFLKFTELAKIYGGLFTLKVGPSTIAFITDRKMAREIFDQKSSISSNRPPSYVANDLIGEHDQPLFMPYGPRWRETRKVFHQNFMESVVENDYMKLVHAEGAQMLRDFMLDSEHYMDHPQRFGNSIMMCIIFGVRAPSVGTSYMHRIFDALEQFVEIVRIVPVDVFPFLKYVPESLFGNWISRAKEVKRIMLDTYTVSVDHVKNRRKRVGVRNSFVDRLLDDKKLGFTDQRLGFTAGALMAAGSDTTASMIMCFLQAMVKWPEFARRAQKQIDAIVGEDRSPTWDDFKDLPYVMAIVKECIRWRPATPLGIPHCLDEDYWVDGKLLPKGTTLTLNVWGLHHDEKYFPDPDTFNPERYRDKTLLSAHYVNSSDYANRDHYGYGAGRRICPGLHLAERNMFVAMAKLLWAFDFEKFIDPVTGEVAEPDSDIVTGYNSDGLVMLANPFKMTVTPRSEARRETIMREFAHAEGEVFAKYDEKIDE</sequence>
<evidence type="ECO:0000256" key="3">
    <source>
        <dbReference type="ARBA" id="ARBA00022723"/>
    </source>
</evidence>
<evidence type="ECO:0000256" key="4">
    <source>
        <dbReference type="ARBA" id="ARBA00023002"/>
    </source>
</evidence>
<dbReference type="PANTHER" id="PTHR46300">
    <property type="entry name" value="P450, PUTATIVE (EUROFUNG)-RELATED-RELATED"/>
    <property type="match status" value="1"/>
</dbReference>
<dbReference type="CDD" id="cd11065">
    <property type="entry name" value="CYP64-like"/>
    <property type="match status" value="1"/>
</dbReference>
<proteinExistence type="inferred from homology"/>
<dbReference type="GO" id="GO:0005506">
    <property type="term" value="F:iron ion binding"/>
    <property type="evidence" value="ECO:0007669"/>
    <property type="project" value="InterPro"/>
</dbReference>
<evidence type="ECO:0008006" key="11">
    <source>
        <dbReference type="Google" id="ProtNLM"/>
    </source>
</evidence>
<accession>A0A6V8H7X8</accession>
<keyword evidence="10" id="KW-1185">Reference proteome</keyword>
<dbReference type="GO" id="GO:0020037">
    <property type="term" value="F:heme binding"/>
    <property type="evidence" value="ECO:0007669"/>
    <property type="project" value="InterPro"/>
</dbReference>
<dbReference type="GO" id="GO:0016705">
    <property type="term" value="F:oxidoreductase activity, acting on paired donors, with incorporation or reduction of molecular oxygen"/>
    <property type="evidence" value="ECO:0007669"/>
    <property type="project" value="InterPro"/>
</dbReference>
<dbReference type="InterPro" id="IPR002401">
    <property type="entry name" value="Cyt_P450_E_grp-I"/>
</dbReference>
<feature type="binding site" description="axial binding residue" evidence="7">
    <location>
        <position position="441"/>
    </location>
    <ligand>
        <name>heme</name>
        <dbReference type="ChEBI" id="CHEBI:30413"/>
    </ligand>
    <ligandPart>
        <name>Fe</name>
        <dbReference type="ChEBI" id="CHEBI:18248"/>
    </ligandPart>
</feature>
<dbReference type="EMBL" id="DF933813">
    <property type="protein sequence ID" value="GAM35621.1"/>
    <property type="molecule type" value="Genomic_DNA"/>
</dbReference>
<dbReference type="AlphaFoldDB" id="A0A6V8H7X8"/>
<evidence type="ECO:0000313" key="9">
    <source>
        <dbReference type="EMBL" id="GAM35621.1"/>
    </source>
</evidence>
<comment type="similarity">
    <text evidence="2">Belongs to the cytochrome P450 family.</text>
</comment>
<organism evidence="9 10">
    <name type="scientific">Talaromyces pinophilus</name>
    <name type="common">Penicillium pinophilum</name>
    <dbReference type="NCBI Taxonomy" id="128442"/>
    <lineage>
        <taxon>Eukaryota</taxon>
        <taxon>Fungi</taxon>
        <taxon>Dikarya</taxon>
        <taxon>Ascomycota</taxon>
        <taxon>Pezizomycotina</taxon>
        <taxon>Eurotiomycetes</taxon>
        <taxon>Eurotiomycetidae</taxon>
        <taxon>Eurotiales</taxon>
        <taxon>Trichocomaceae</taxon>
        <taxon>Talaromyces</taxon>
        <taxon>Talaromyces sect. Talaromyces</taxon>
    </lineage>
</organism>
<keyword evidence="3 7" id="KW-0479">Metal-binding</keyword>
<keyword evidence="8" id="KW-0472">Membrane</keyword>
<dbReference type="InterPro" id="IPR036396">
    <property type="entry name" value="Cyt_P450_sf"/>
</dbReference>
<comment type="cofactor">
    <cofactor evidence="1 7">
        <name>heme</name>
        <dbReference type="ChEBI" id="CHEBI:30413"/>
    </cofactor>
</comment>
<keyword evidence="7" id="KW-0349">Heme</keyword>
<evidence type="ECO:0000256" key="1">
    <source>
        <dbReference type="ARBA" id="ARBA00001971"/>
    </source>
</evidence>
<keyword evidence="8" id="KW-1133">Transmembrane helix</keyword>
<keyword evidence="5 7" id="KW-0408">Iron</keyword>
<dbReference type="PRINTS" id="PR00385">
    <property type="entry name" value="P450"/>
</dbReference>
<dbReference type="PRINTS" id="PR00463">
    <property type="entry name" value="EP450I"/>
</dbReference>
<evidence type="ECO:0000256" key="6">
    <source>
        <dbReference type="ARBA" id="ARBA00023033"/>
    </source>
</evidence>
<keyword evidence="6" id="KW-0503">Monooxygenase</keyword>
<dbReference type="Gene3D" id="1.10.630.10">
    <property type="entry name" value="Cytochrome P450"/>
    <property type="match status" value="1"/>
</dbReference>
<evidence type="ECO:0000256" key="7">
    <source>
        <dbReference type="PIRSR" id="PIRSR602401-1"/>
    </source>
</evidence>
<keyword evidence="8" id="KW-0812">Transmembrane</keyword>
<comment type="caution">
    <text evidence="9">The sequence shown here is derived from an EMBL/GenBank/DDBJ whole genome shotgun (WGS) entry which is preliminary data.</text>
</comment>
<evidence type="ECO:0000256" key="5">
    <source>
        <dbReference type="ARBA" id="ARBA00023004"/>
    </source>
</evidence>
<gene>
    <name evidence="9" type="ORF">TCE0_017r04089</name>
</gene>
<evidence type="ECO:0000256" key="2">
    <source>
        <dbReference type="ARBA" id="ARBA00010617"/>
    </source>
</evidence>
<dbReference type="GO" id="GO:0004497">
    <property type="term" value="F:monooxygenase activity"/>
    <property type="evidence" value="ECO:0007669"/>
    <property type="project" value="UniProtKB-KW"/>
</dbReference>
<feature type="transmembrane region" description="Helical" evidence="8">
    <location>
        <begin position="6"/>
        <end position="24"/>
    </location>
</feature>
<dbReference type="Proteomes" id="UP000053095">
    <property type="component" value="Unassembled WGS sequence"/>
</dbReference>
<dbReference type="SUPFAM" id="SSF48264">
    <property type="entry name" value="Cytochrome P450"/>
    <property type="match status" value="1"/>
</dbReference>
<dbReference type="Pfam" id="PF00067">
    <property type="entry name" value="p450"/>
    <property type="match status" value="1"/>
</dbReference>
<protein>
    <recommendedName>
        <fullName evidence="11">Cytochrome P450</fullName>
    </recommendedName>
</protein>
<name>A0A6V8H7X8_TALPI</name>
<evidence type="ECO:0000313" key="10">
    <source>
        <dbReference type="Proteomes" id="UP000053095"/>
    </source>
</evidence>